<comment type="subcellular location">
    <subcellularLocation>
        <location evidence="1">Cell membrane</location>
        <topology evidence="1">Multi-pass membrane protein</topology>
    </subcellularLocation>
</comment>
<keyword evidence="3" id="KW-1003">Cell membrane</keyword>
<comment type="caution">
    <text evidence="8">The sequence shown here is derived from an EMBL/GenBank/DDBJ whole genome shotgun (WGS) entry which is preliminary data.</text>
</comment>
<keyword evidence="2" id="KW-0813">Transport</keyword>
<dbReference type="CDD" id="cd06173">
    <property type="entry name" value="MFS_MefA_like"/>
    <property type="match status" value="1"/>
</dbReference>
<dbReference type="SUPFAM" id="SSF103473">
    <property type="entry name" value="MFS general substrate transporter"/>
    <property type="match status" value="1"/>
</dbReference>
<dbReference type="GO" id="GO:0005886">
    <property type="term" value="C:plasma membrane"/>
    <property type="evidence" value="ECO:0007669"/>
    <property type="project" value="UniProtKB-SubCell"/>
</dbReference>
<gene>
    <name evidence="8" type="ORF">O0V09_11285</name>
</gene>
<organism evidence="8 9">
    <name type="scientific">Dasania phycosphaerae</name>
    <dbReference type="NCBI Taxonomy" id="2950436"/>
    <lineage>
        <taxon>Bacteria</taxon>
        <taxon>Pseudomonadati</taxon>
        <taxon>Pseudomonadota</taxon>
        <taxon>Gammaproteobacteria</taxon>
        <taxon>Cellvibrionales</taxon>
        <taxon>Spongiibacteraceae</taxon>
        <taxon>Dasania</taxon>
    </lineage>
</organism>
<proteinExistence type="predicted"/>
<dbReference type="InterPro" id="IPR011701">
    <property type="entry name" value="MFS"/>
</dbReference>
<evidence type="ECO:0000313" key="8">
    <source>
        <dbReference type="EMBL" id="MCZ0865790.1"/>
    </source>
</evidence>
<feature type="transmembrane region" description="Helical" evidence="7">
    <location>
        <begin position="300"/>
        <end position="319"/>
    </location>
</feature>
<protein>
    <submittedName>
        <fullName evidence="8">MFS transporter</fullName>
    </submittedName>
</protein>
<dbReference type="EMBL" id="JAPTGG010000008">
    <property type="protein sequence ID" value="MCZ0865790.1"/>
    <property type="molecule type" value="Genomic_DNA"/>
</dbReference>
<accession>A0A9J6RM44</accession>
<feature type="transmembrane region" description="Helical" evidence="7">
    <location>
        <begin position="236"/>
        <end position="260"/>
    </location>
</feature>
<evidence type="ECO:0000256" key="6">
    <source>
        <dbReference type="ARBA" id="ARBA00023136"/>
    </source>
</evidence>
<evidence type="ECO:0000256" key="3">
    <source>
        <dbReference type="ARBA" id="ARBA00022475"/>
    </source>
</evidence>
<evidence type="ECO:0000256" key="4">
    <source>
        <dbReference type="ARBA" id="ARBA00022692"/>
    </source>
</evidence>
<feature type="transmembrane region" description="Helical" evidence="7">
    <location>
        <begin position="325"/>
        <end position="347"/>
    </location>
</feature>
<dbReference type="PANTHER" id="PTHR43266:SF2">
    <property type="entry name" value="MAJOR FACILITATOR SUPERFAMILY (MFS) PROFILE DOMAIN-CONTAINING PROTEIN"/>
    <property type="match status" value="1"/>
</dbReference>
<feature type="transmembrane region" description="Helical" evidence="7">
    <location>
        <begin position="12"/>
        <end position="31"/>
    </location>
</feature>
<dbReference type="InterPro" id="IPR036259">
    <property type="entry name" value="MFS_trans_sf"/>
</dbReference>
<dbReference type="Pfam" id="PF07690">
    <property type="entry name" value="MFS_1"/>
    <property type="match status" value="1"/>
</dbReference>
<evidence type="ECO:0000256" key="1">
    <source>
        <dbReference type="ARBA" id="ARBA00004651"/>
    </source>
</evidence>
<dbReference type="AlphaFoldDB" id="A0A9J6RM44"/>
<dbReference type="Proteomes" id="UP001069090">
    <property type="component" value="Unassembled WGS sequence"/>
</dbReference>
<dbReference type="GO" id="GO:0022857">
    <property type="term" value="F:transmembrane transporter activity"/>
    <property type="evidence" value="ECO:0007669"/>
    <property type="project" value="InterPro"/>
</dbReference>
<dbReference type="Gene3D" id="1.20.1250.20">
    <property type="entry name" value="MFS general substrate transporter like domains"/>
    <property type="match status" value="1"/>
</dbReference>
<feature type="transmembrane region" description="Helical" evidence="7">
    <location>
        <begin position="176"/>
        <end position="196"/>
    </location>
</feature>
<name>A0A9J6RM44_9GAMM</name>
<dbReference type="PANTHER" id="PTHR43266">
    <property type="entry name" value="MACROLIDE-EFFLUX PROTEIN"/>
    <property type="match status" value="1"/>
</dbReference>
<keyword evidence="6 7" id="KW-0472">Membrane</keyword>
<reference evidence="8 9" key="1">
    <citation type="submission" date="2022-12" db="EMBL/GenBank/DDBJ databases">
        <title>Dasania phycosphaerae sp. nov., isolated from particulate material of the south coast of Korea.</title>
        <authorList>
            <person name="Jiang Y."/>
        </authorList>
    </citation>
    <scope>NUCLEOTIDE SEQUENCE [LARGE SCALE GENOMIC DNA]</scope>
    <source>
        <strain evidence="8 9">GY-19</strain>
    </source>
</reference>
<keyword evidence="5 7" id="KW-1133">Transmembrane helix</keyword>
<feature type="transmembrane region" description="Helical" evidence="7">
    <location>
        <begin position="272"/>
        <end position="293"/>
    </location>
</feature>
<dbReference type="RefSeq" id="WP_258331930.1">
    <property type="nucleotide sequence ID" value="NZ_JAPTGG010000008.1"/>
</dbReference>
<evidence type="ECO:0000313" key="9">
    <source>
        <dbReference type="Proteomes" id="UP001069090"/>
    </source>
</evidence>
<feature type="transmembrane region" description="Helical" evidence="7">
    <location>
        <begin position="46"/>
        <end position="69"/>
    </location>
</feature>
<feature type="transmembrane region" description="Helical" evidence="7">
    <location>
        <begin position="393"/>
        <end position="415"/>
    </location>
</feature>
<feature type="transmembrane region" description="Helical" evidence="7">
    <location>
        <begin position="368"/>
        <end position="387"/>
    </location>
</feature>
<feature type="transmembrane region" description="Helical" evidence="7">
    <location>
        <begin position="106"/>
        <end position="122"/>
    </location>
</feature>
<keyword evidence="4 7" id="KW-0812">Transmembrane</keyword>
<evidence type="ECO:0000256" key="7">
    <source>
        <dbReference type="SAM" id="Phobius"/>
    </source>
</evidence>
<evidence type="ECO:0000256" key="5">
    <source>
        <dbReference type="ARBA" id="ARBA00022989"/>
    </source>
</evidence>
<evidence type="ECO:0000256" key="2">
    <source>
        <dbReference type="ARBA" id="ARBA00022448"/>
    </source>
</evidence>
<sequence length="426" mass="46940">MYKLLKTPGAIFYVLALFLNAFIDLGHKIIIQNTLFKAYDGQEQVIYTAIVNALILLPFILLLSPVGFIADKYPKHQVMRFSAWLAVVVTLFITACYYLGWFWQAFALTFVLAIQSAFYSPAKYGYIKFLFGVERLVPGNGLVQAVTIVAILAGTVVYSLFFEMLYPAGVVDPKVILQHIAVIGWLLVINAIFELIMTYKLPQLEQGDPEKTFPVKAYLQGRLMRQLAALVCKKSIIIWAIIGLALFWSVGQVMLAAFPAYAKAQYGVSNTLVIQAVLGCAGLGIVLGSWLAAKLSINQIRIVLIPIGAIGVALCLSVLTFAGSIVLSAVLFVGVGAMGGLMIAPLNALIQFHSQEHELGHVLAMNNWLQNVAMASFLGLTVWFAVQGYSSELLLQLIAILALLASTLLLFYFFYKNNKQRVQRKQ</sequence>
<feature type="transmembrane region" description="Helical" evidence="7">
    <location>
        <begin position="81"/>
        <end position="100"/>
    </location>
</feature>
<feature type="transmembrane region" description="Helical" evidence="7">
    <location>
        <begin position="142"/>
        <end position="161"/>
    </location>
</feature>
<keyword evidence="9" id="KW-1185">Reference proteome</keyword>